<dbReference type="Proteomes" id="UP001419268">
    <property type="component" value="Unassembled WGS sequence"/>
</dbReference>
<reference evidence="2 3" key="1">
    <citation type="submission" date="2024-01" db="EMBL/GenBank/DDBJ databases">
        <title>Genome assemblies of Stephania.</title>
        <authorList>
            <person name="Yang L."/>
        </authorList>
    </citation>
    <scope>NUCLEOTIDE SEQUENCE [LARGE SCALE GENOMIC DNA]</scope>
    <source>
        <strain evidence="2">JXDWG</strain>
        <tissue evidence="2">Leaf</tissue>
    </source>
</reference>
<evidence type="ECO:0000259" key="1">
    <source>
        <dbReference type="PROSITE" id="PS51412"/>
    </source>
</evidence>
<name>A0AAP0EDF9_9MAGN</name>
<sequence>MNSSQSIPQSAAEKAVSVIGLGYDLSNDIRLSYCKPGPGGSRLIELDQTLTRELRLPNSVVVPNVPISIKCGKGERNRLSSDFVCFSQMSERFNRELALSGKIPSGLFNVMFDFQGCWPIDATSTKALAFDGCFVSLYNIELEARTKIMLCEHVIREVPSTWDPDALAGFIQKYGTHVILGVKMGGKDVIHVKQLENSNLYLSEMQQLLQTLADERYSEDPNGTINTNRLPKKLKDERFKVWEYNAQPAGFTHSDIRFSEQEDIATICVRRGGREDCQAHKQWLATIPDSPDVISMSLVPIASLLNGVPGSGYLVYAMNLYLRSKPRVEDLRQFLHFQLPRQWAPIYGDLPLGRQRWRHSYPSLRFTFLGPKLYVNTSQITSEDRPVTGMHLYLEGKKCNQLSLHLQHLSRLPPILQLSENNHCMVNEDNPSHRGYYEPVKRSLLSHVCTAPVEYNEESTVGDFAPIVTKAWLDVRDMGNVKKVLFLRLGFSQVASARIRRTEWDGGAGLSRKSVPFSMLLSAMFSTALTQPKKQSKTNTNTAGPGELNGQAKLSKLAKFVDTQQIVRGPENLPGCWVVTGGRLCVDGTKISLRVKYSLLSRATGDDLVSSV</sequence>
<dbReference type="Pfam" id="PF01823">
    <property type="entry name" value="MACPF"/>
    <property type="match status" value="1"/>
</dbReference>
<protein>
    <recommendedName>
        <fullName evidence="1">MACPF domain-containing protein</fullName>
    </recommendedName>
</protein>
<proteinExistence type="predicted"/>
<organism evidence="2 3">
    <name type="scientific">Stephania cephalantha</name>
    <dbReference type="NCBI Taxonomy" id="152367"/>
    <lineage>
        <taxon>Eukaryota</taxon>
        <taxon>Viridiplantae</taxon>
        <taxon>Streptophyta</taxon>
        <taxon>Embryophyta</taxon>
        <taxon>Tracheophyta</taxon>
        <taxon>Spermatophyta</taxon>
        <taxon>Magnoliopsida</taxon>
        <taxon>Ranunculales</taxon>
        <taxon>Menispermaceae</taxon>
        <taxon>Menispermoideae</taxon>
        <taxon>Cissampelideae</taxon>
        <taxon>Stephania</taxon>
    </lineage>
</organism>
<dbReference type="InterPro" id="IPR044663">
    <property type="entry name" value="CAD1/NSL1-like"/>
</dbReference>
<gene>
    <name evidence="2" type="ORF">Scep_028275</name>
</gene>
<accession>A0AAP0EDF9</accession>
<dbReference type="SMART" id="SM00457">
    <property type="entry name" value="MACPF"/>
    <property type="match status" value="1"/>
</dbReference>
<dbReference type="PROSITE" id="PS51412">
    <property type="entry name" value="MACPF_2"/>
    <property type="match status" value="1"/>
</dbReference>
<dbReference type="GO" id="GO:2000031">
    <property type="term" value="P:regulation of salicylic acid mediated signaling pathway"/>
    <property type="evidence" value="ECO:0007669"/>
    <property type="project" value="InterPro"/>
</dbReference>
<dbReference type="GO" id="GO:0009626">
    <property type="term" value="P:plant-type hypersensitive response"/>
    <property type="evidence" value="ECO:0007669"/>
    <property type="project" value="TreeGrafter"/>
</dbReference>
<feature type="domain" description="MACPF" evidence="1">
    <location>
        <begin position="2"/>
        <end position="335"/>
    </location>
</feature>
<dbReference type="PANTHER" id="PTHR33199:SF8">
    <property type="entry name" value="MACPF DOMAIN-CONTAINING PROTEIN NSL1"/>
    <property type="match status" value="1"/>
</dbReference>
<keyword evidence="3" id="KW-1185">Reference proteome</keyword>
<dbReference type="GO" id="GO:0005886">
    <property type="term" value="C:plasma membrane"/>
    <property type="evidence" value="ECO:0007669"/>
    <property type="project" value="TreeGrafter"/>
</dbReference>
<dbReference type="AlphaFoldDB" id="A0AAP0EDF9"/>
<dbReference type="PANTHER" id="PTHR33199">
    <property type="entry name" value="MACPF DOMAIN-CONTAINING PROTEIN CAD1"/>
    <property type="match status" value="1"/>
</dbReference>
<dbReference type="EMBL" id="JBBNAG010000012">
    <property type="protein sequence ID" value="KAK9089193.1"/>
    <property type="molecule type" value="Genomic_DNA"/>
</dbReference>
<evidence type="ECO:0000313" key="3">
    <source>
        <dbReference type="Proteomes" id="UP001419268"/>
    </source>
</evidence>
<evidence type="ECO:0000313" key="2">
    <source>
        <dbReference type="EMBL" id="KAK9089193.1"/>
    </source>
</evidence>
<comment type="caution">
    <text evidence="2">The sequence shown here is derived from an EMBL/GenBank/DDBJ whole genome shotgun (WGS) entry which is preliminary data.</text>
</comment>
<dbReference type="InterPro" id="IPR020864">
    <property type="entry name" value="MACPF"/>
</dbReference>